<dbReference type="InterPro" id="IPR001223">
    <property type="entry name" value="Glyco_hydro18_cat"/>
</dbReference>
<reference evidence="2 3" key="1">
    <citation type="submission" date="2023-11" db="EMBL/GenBank/DDBJ databases">
        <title>Halocaridina rubra genome assembly.</title>
        <authorList>
            <person name="Smith C."/>
        </authorList>
    </citation>
    <scope>NUCLEOTIDE SEQUENCE [LARGE SCALE GENOMIC DNA]</scope>
    <source>
        <strain evidence="2">EP-1</strain>
        <tissue evidence="2">Whole</tissue>
    </source>
</reference>
<proteinExistence type="predicted"/>
<dbReference type="Proteomes" id="UP001381693">
    <property type="component" value="Unassembled WGS sequence"/>
</dbReference>
<gene>
    <name evidence="2" type="ORF">SK128_016555</name>
</gene>
<dbReference type="EMBL" id="JAXCGZ010008301">
    <property type="protein sequence ID" value="KAK7077759.1"/>
    <property type="molecule type" value="Genomic_DNA"/>
</dbReference>
<feature type="domain" description="GH18" evidence="1">
    <location>
        <begin position="2"/>
        <end position="99"/>
    </location>
</feature>
<comment type="caution">
    <text evidence="2">The sequence shown here is derived from an EMBL/GenBank/DDBJ whole genome shotgun (WGS) entry which is preliminary data.</text>
</comment>
<dbReference type="AlphaFoldDB" id="A0AAN8XER8"/>
<dbReference type="InterPro" id="IPR017853">
    <property type="entry name" value="GH"/>
</dbReference>
<sequence>MKLLASLGGPHVKAETFSLVTSSVEGVANFTEGLISFVASNQLDGIEIDWRWPGQHGGRKEIDDVSTLMKVVRLALDQRVHSVSRREAEDITATFAPDSLIITEEEEDEIIKPVTDAAEVVPTAATKEITTETTTQLPEEEILTESPDNIKSYFDYIGDYFNDYFAEYFPEDYPVDYAEYYSDDYDIASTTFSPETES</sequence>
<protein>
    <recommendedName>
        <fullName evidence="1">GH18 domain-containing protein</fullName>
    </recommendedName>
</protein>
<keyword evidence="3" id="KW-1185">Reference proteome</keyword>
<dbReference type="GO" id="GO:0005975">
    <property type="term" value="P:carbohydrate metabolic process"/>
    <property type="evidence" value="ECO:0007669"/>
    <property type="project" value="InterPro"/>
</dbReference>
<dbReference type="Gene3D" id="3.20.20.80">
    <property type="entry name" value="Glycosidases"/>
    <property type="match status" value="1"/>
</dbReference>
<accession>A0AAN8XER8</accession>
<evidence type="ECO:0000259" key="1">
    <source>
        <dbReference type="Pfam" id="PF00704"/>
    </source>
</evidence>
<evidence type="ECO:0000313" key="3">
    <source>
        <dbReference type="Proteomes" id="UP001381693"/>
    </source>
</evidence>
<dbReference type="SUPFAM" id="SSF51445">
    <property type="entry name" value="(Trans)glycosidases"/>
    <property type="match status" value="1"/>
</dbReference>
<organism evidence="2 3">
    <name type="scientific">Halocaridina rubra</name>
    <name type="common">Hawaiian red shrimp</name>
    <dbReference type="NCBI Taxonomy" id="373956"/>
    <lineage>
        <taxon>Eukaryota</taxon>
        <taxon>Metazoa</taxon>
        <taxon>Ecdysozoa</taxon>
        <taxon>Arthropoda</taxon>
        <taxon>Crustacea</taxon>
        <taxon>Multicrustacea</taxon>
        <taxon>Malacostraca</taxon>
        <taxon>Eumalacostraca</taxon>
        <taxon>Eucarida</taxon>
        <taxon>Decapoda</taxon>
        <taxon>Pleocyemata</taxon>
        <taxon>Caridea</taxon>
        <taxon>Atyoidea</taxon>
        <taxon>Atyidae</taxon>
        <taxon>Halocaridina</taxon>
    </lineage>
</organism>
<dbReference type="Pfam" id="PF00704">
    <property type="entry name" value="Glyco_hydro_18"/>
    <property type="match status" value="1"/>
</dbReference>
<name>A0AAN8XER8_HALRR</name>
<evidence type="ECO:0000313" key="2">
    <source>
        <dbReference type="EMBL" id="KAK7077759.1"/>
    </source>
</evidence>